<feature type="compositionally biased region" description="Basic residues" evidence="1">
    <location>
        <begin position="60"/>
        <end position="69"/>
    </location>
</feature>
<protein>
    <submittedName>
        <fullName evidence="2">Uncharacterized protein</fullName>
    </submittedName>
</protein>
<gene>
    <name evidence="2" type="ORF">PCOR1329_LOCUS21143</name>
</gene>
<proteinExistence type="predicted"/>
<dbReference type="Proteomes" id="UP001189429">
    <property type="component" value="Unassembled WGS sequence"/>
</dbReference>
<dbReference type="EMBL" id="CAUYUJ010006919">
    <property type="protein sequence ID" value="CAK0819054.1"/>
    <property type="molecule type" value="Genomic_DNA"/>
</dbReference>
<name>A0ABN9RJM8_9DINO</name>
<feature type="non-terminal residue" evidence="2">
    <location>
        <position position="126"/>
    </location>
</feature>
<feature type="non-terminal residue" evidence="2">
    <location>
        <position position="1"/>
    </location>
</feature>
<keyword evidence="3" id="KW-1185">Reference proteome</keyword>
<reference evidence="2" key="1">
    <citation type="submission" date="2023-10" db="EMBL/GenBank/DDBJ databases">
        <authorList>
            <person name="Chen Y."/>
            <person name="Shah S."/>
            <person name="Dougan E. K."/>
            <person name="Thang M."/>
            <person name="Chan C."/>
        </authorList>
    </citation>
    <scope>NUCLEOTIDE SEQUENCE [LARGE SCALE GENOMIC DNA]</scope>
</reference>
<sequence>KGLGPGGSAAQPGRGERLAAMGWPLWGSPSPPLGGGPEQALVQDDEAGDRRLPRLQGPQVRRRRGRRGAGGRGAGGPRRRFGRAPQPLLLAALYYKDAQFRQEVLPGFGGTGATLERGSEFVRACY</sequence>
<evidence type="ECO:0000313" key="2">
    <source>
        <dbReference type="EMBL" id="CAK0819054.1"/>
    </source>
</evidence>
<feature type="region of interest" description="Disordered" evidence="1">
    <location>
        <begin position="1"/>
        <end position="82"/>
    </location>
</feature>
<accession>A0ABN9RJM8</accession>
<evidence type="ECO:0000256" key="1">
    <source>
        <dbReference type="SAM" id="MobiDB-lite"/>
    </source>
</evidence>
<organism evidence="2 3">
    <name type="scientific">Prorocentrum cordatum</name>
    <dbReference type="NCBI Taxonomy" id="2364126"/>
    <lineage>
        <taxon>Eukaryota</taxon>
        <taxon>Sar</taxon>
        <taxon>Alveolata</taxon>
        <taxon>Dinophyceae</taxon>
        <taxon>Prorocentrales</taxon>
        <taxon>Prorocentraceae</taxon>
        <taxon>Prorocentrum</taxon>
    </lineage>
</organism>
<comment type="caution">
    <text evidence="2">The sequence shown here is derived from an EMBL/GenBank/DDBJ whole genome shotgun (WGS) entry which is preliminary data.</text>
</comment>
<evidence type="ECO:0000313" key="3">
    <source>
        <dbReference type="Proteomes" id="UP001189429"/>
    </source>
</evidence>